<evidence type="ECO:0000313" key="1">
    <source>
        <dbReference type="EMBL" id="OPA76742.1"/>
    </source>
</evidence>
<accession>A0A1T2XAA7</accession>
<evidence type="ECO:0008006" key="3">
    <source>
        <dbReference type="Google" id="ProtNLM"/>
    </source>
</evidence>
<dbReference type="InterPro" id="IPR052042">
    <property type="entry name" value="Tail_sheath_structural"/>
</dbReference>
<organism evidence="1 2">
    <name type="scientific">Paenibacillus selenitireducens</name>
    <dbReference type="NCBI Taxonomy" id="1324314"/>
    <lineage>
        <taxon>Bacteria</taxon>
        <taxon>Bacillati</taxon>
        <taxon>Bacillota</taxon>
        <taxon>Bacilli</taxon>
        <taxon>Bacillales</taxon>
        <taxon>Paenibacillaceae</taxon>
        <taxon>Paenibacillus</taxon>
    </lineage>
</organism>
<sequence>MAFKHGVSVNERGTKITGQKSVDSAITVVIGTAPMGRVNVPFVARSRAEAVAEFGFSEDFESFTLSEAIDSHFSLYKQSYAILVNVLDPSLAKKSTTNTVDLLQRATVTSIQYPLVDSVKLKKDAVTYVKDTDFTVALDKDGFLVISLTATSTITTPSMGLTITYDAIDVSKVKNTDIIGVVDPATGKKTGLEILDDIMPLFGVIPGLVIAPKFSTDPVVATAMIAKAQNINGMFKAFALTDLDTKLIRTKQKAIESKKVGDPGQDIMWPKVQKNGRIYHMSTHKAGLIGQMDAANSGVPSNSPSNRLMQVDGLVLADKTPVSLGPNDANDLNGVGISTVLSFTGGPRAWGNRTAAHPNLTDMKDIFIHAKRMMFWINNWIIIDTWENVDANITKRFIEAVTTKHNIRLNGLTSMGAILGGTCKYDPLENPVTQLIEGTVNFSLSVGIPGVAENIQFGIEIDPTYLATLSL</sequence>
<dbReference type="RefSeq" id="WP_078499760.1">
    <property type="nucleotide sequence ID" value="NZ_MSZX01000006.1"/>
</dbReference>
<protein>
    <recommendedName>
        <fullName evidence="3">Phage tail protein</fullName>
    </recommendedName>
</protein>
<dbReference type="PANTHER" id="PTHR35861:SF1">
    <property type="entry name" value="PHAGE TAIL SHEATH PROTEIN"/>
    <property type="match status" value="1"/>
</dbReference>
<dbReference type="AlphaFoldDB" id="A0A1T2XAA7"/>
<dbReference type="PANTHER" id="PTHR35861">
    <property type="match status" value="1"/>
</dbReference>
<comment type="caution">
    <text evidence="1">The sequence shown here is derived from an EMBL/GenBank/DDBJ whole genome shotgun (WGS) entry which is preliminary data.</text>
</comment>
<dbReference type="EMBL" id="MSZX01000006">
    <property type="protein sequence ID" value="OPA76742.1"/>
    <property type="molecule type" value="Genomic_DNA"/>
</dbReference>
<keyword evidence="2" id="KW-1185">Reference proteome</keyword>
<reference evidence="1 2" key="1">
    <citation type="submission" date="2017-01" db="EMBL/GenBank/DDBJ databases">
        <title>Genome analysis of Paenibacillus selenitrireducens ES3-24.</title>
        <authorList>
            <person name="Xu D."/>
            <person name="Yao R."/>
            <person name="Zheng S."/>
        </authorList>
    </citation>
    <scope>NUCLEOTIDE SEQUENCE [LARGE SCALE GENOMIC DNA]</scope>
    <source>
        <strain evidence="1 2">ES3-24</strain>
    </source>
</reference>
<gene>
    <name evidence="1" type="ORF">BVG16_16355</name>
</gene>
<proteinExistence type="predicted"/>
<dbReference type="Proteomes" id="UP000190188">
    <property type="component" value="Unassembled WGS sequence"/>
</dbReference>
<dbReference type="STRING" id="1324314.BVG16_16355"/>
<evidence type="ECO:0000313" key="2">
    <source>
        <dbReference type="Proteomes" id="UP000190188"/>
    </source>
</evidence>
<name>A0A1T2XAA7_9BACL</name>